<dbReference type="KEGG" id="fri:FraEuI1c_4037"/>
<keyword evidence="9" id="KW-0560">Oxidoreductase</keyword>
<reference evidence="16 17" key="1">
    <citation type="submission" date="2010-10" db="EMBL/GenBank/DDBJ databases">
        <title>Complete sequence of Frankia sp. EuI1c.</title>
        <authorList>
            <consortium name="US DOE Joint Genome Institute"/>
            <person name="Lucas S."/>
            <person name="Copeland A."/>
            <person name="Lapidus A."/>
            <person name="Cheng J.-F."/>
            <person name="Bruce D."/>
            <person name="Goodwin L."/>
            <person name="Pitluck S."/>
            <person name="Chertkov O."/>
            <person name="Detter J.C."/>
            <person name="Han C."/>
            <person name="Tapia R."/>
            <person name="Land M."/>
            <person name="Hauser L."/>
            <person name="Jeffries C."/>
            <person name="Kyrpides N."/>
            <person name="Ivanova N."/>
            <person name="Mikhailova N."/>
            <person name="Beauchemin N."/>
            <person name="Sen A."/>
            <person name="Sur S.A."/>
            <person name="Gtari M."/>
            <person name="Wall L."/>
            <person name="Tisa L."/>
            <person name="Woyke T."/>
        </authorList>
    </citation>
    <scope>NUCLEOTIDE SEQUENCE [LARGE SCALE GENOMIC DNA]</scope>
    <source>
        <strain evidence="17">DSM 45817 / CECT 9037 / EuI1c</strain>
    </source>
</reference>
<keyword evidence="11" id="KW-0411">Iron-sulfur</keyword>
<dbReference type="Pfam" id="PF00175">
    <property type="entry name" value="NAD_binding_1"/>
    <property type="match status" value="1"/>
</dbReference>
<dbReference type="AlphaFoldDB" id="E3J7Z0"/>
<sequence>MDTLVRQADTRRSAGGDGSGAASGGWVPRRSPGWRGRLAVRAGLTGWSLLVVALWWTSTTARSVHGGAAVMTDLGRVSGLLAAYLMLVEVLLMARVPVLERAVGLDRLAAWHRGLGTNIVVLMVTHVLLVVWGYGLSDHHQPVSELFTVVTTYPDMWKATIGTVLFVAVGVASARRLRPRISYELWYLLHLTVYGAVLLVYGHQAANGAEFVGHPINRVLWQLMYVAVAVCLVVWRLVLPLARIAWHRMRVERVVEEAPGIVSIWIRGQHLDRLGVRSGQFLLWRFLAPGHWLTAHPYSLSAGPQPDRLRITVKAAGDHSAAIARLRPGTFVVAEGPFGHFTAARATLGKALLVAGGSGIGPVRALAEDLVARGDDVVVVHRVRTSKDLALWRELRRMAQQPRLLVHGVVGSRAELGYDPLAADLIAASVPDVVERDVFICGPPGLTHGLVRSLRLLGLSDEQIHTEEFSLR</sequence>
<dbReference type="SUPFAM" id="SSF63380">
    <property type="entry name" value="Riboflavin synthase domain-like"/>
    <property type="match status" value="1"/>
</dbReference>
<protein>
    <submittedName>
        <fullName evidence="16">Ferric reductase domain protein protein transmembrane component domain protein</fullName>
    </submittedName>
</protein>
<evidence type="ECO:0000256" key="1">
    <source>
        <dbReference type="ARBA" id="ARBA00001974"/>
    </source>
</evidence>
<accession>E3J7Z0</accession>
<dbReference type="SFLD" id="SFLDG01168">
    <property type="entry name" value="Ferric_reductase_subgroup_(FRE"/>
    <property type="match status" value="1"/>
</dbReference>
<dbReference type="Pfam" id="PF01794">
    <property type="entry name" value="Ferric_reduct"/>
    <property type="match status" value="1"/>
</dbReference>
<comment type="cofactor">
    <cofactor evidence="1">
        <name>FAD</name>
        <dbReference type="ChEBI" id="CHEBI:57692"/>
    </cofactor>
</comment>
<keyword evidence="8 14" id="KW-1133">Transmembrane helix</keyword>
<gene>
    <name evidence="16" type="ordered locus">FraEuI1c_4037</name>
</gene>
<evidence type="ECO:0000256" key="6">
    <source>
        <dbReference type="ARBA" id="ARBA00022723"/>
    </source>
</evidence>
<keyword evidence="5" id="KW-0001">2Fe-2S</keyword>
<evidence type="ECO:0000256" key="14">
    <source>
        <dbReference type="SAM" id="Phobius"/>
    </source>
</evidence>
<dbReference type="PANTHER" id="PTHR47354:SF8">
    <property type="entry name" value="1,2-PHENYLACETYL-COA EPOXIDASE, SUBUNIT E"/>
    <property type="match status" value="1"/>
</dbReference>
<evidence type="ECO:0000256" key="8">
    <source>
        <dbReference type="ARBA" id="ARBA00022989"/>
    </source>
</evidence>
<keyword evidence="17" id="KW-1185">Reference proteome</keyword>
<keyword evidence="3" id="KW-0285">Flavoprotein</keyword>
<dbReference type="EMBL" id="CP002299">
    <property type="protein sequence ID" value="ADP82038.1"/>
    <property type="molecule type" value="Genomic_DNA"/>
</dbReference>
<dbReference type="eggNOG" id="COG1018">
    <property type="taxonomic scope" value="Bacteria"/>
</dbReference>
<dbReference type="InterPro" id="IPR017938">
    <property type="entry name" value="Riboflavin_synthase-like_b-brl"/>
</dbReference>
<feature type="transmembrane region" description="Helical" evidence="14">
    <location>
        <begin position="156"/>
        <end position="173"/>
    </location>
</feature>
<feature type="transmembrane region" description="Helical" evidence="14">
    <location>
        <begin position="38"/>
        <end position="57"/>
    </location>
</feature>
<dbReference type="Gene3D" id="2.40.30.10">
    <property type="entry name" value="Translation factors"/>
    <property type="match status" value="1"/>
</dbReference>
<evidence type="ECO:0000256" key="13">
    <source>
        <dbReference type="SAM" id="MobiDB-lite"/>
    </source>
</evidence>
<dbReference type="RefSeq" id="WP_013425156.1">
    <property type="nucleotide sequence ID" value="NC_014666.1"/>
</dbReference>
<evidence type="ECO:0000256" key="5">
    <source>
        <dbReference type="ARBA" id="ARBA00022714"/>
    </source>
</evidence>
<dbReference type="GO" id="GO:0016020">
    <property type="term" value="C:membrane"/>
    <property type="evidence" value="ECO:0007669"/>
    <property type="project" value="UniProtKB-SubCell"/>
</dbReference>
<feature type="transmembrane region" description="Helical" evidence="14">
    <location>
        <begin position="77"/>
        <end position="94"/>
    </location>
</feature>
<dbReference type="CDD" id="cd06198">
    <property type="entry name" value="FNR_like_3"/>
    <property type="match status" value="1"/>
</dbReference>
<evidence type="ECO:0000256" key="12">
    <source>
        <dbReference type="ARBA" id="ARBA00023136"/>
    </source>
</evidence>
<feature type="transmembrane region" description="Helical" evidence="14">
    <location>
        <begin position="223"/>
        <end position="246"/>
    </location>
</feature>
<evidence type="ECO:0000256" key="3">
    <source>
        <dbReference type="ARBA" id="ARBA00022630"/>
    </source>
</evidence>
<keyword evidence="4 14" id="KW-0812">Transmembrane</keyword>
<name>E3J7Z0_PSEI1</name>
<feature type="transmembrane region" description="Helical" evidence="14">
    <location>
        <begin position="115"/>
        <end position="136"/>
    </location>
</feature>
<dbReference type="PROSITE" id="PS51384">
    <property type="entry name" value="FAD_FR"/>
    <property type="match status" value="1"/>
</dbReference>
<feature type="transmembrane region" description="Helical" evidence="14">
    <location>
        <begin position="185"/>
        <end position="203"/>
    </location>
</feature>
<evidence type="ECO:0000256" key="2">
    <source>
        <dbReference type="ARBA" id="ARBA00004141"/>
    </source>
</evidence>
<keyword evidence="12 14" id="KW-0472">Membrane</keyword>
<evidence type="ECO:0000313" key="16">
    <source>
        <dbReference type="EMBL" id="ADP82038.1"/>
    </source>
</evidence>
<dbReference type="InterPro" id="IPR017927">
    <property type="entry name" value="FAD-bd_FR_type"/>
</dbReference>
<dbReference type="InParanoid" id="E3J7Z0"/>
<feature type="region of interest" description="Disordered" evidence="13">
    <location>
        <begin position="1"/>
        <end position="28"/>
    </location>
</feature>
<evidence type="ECO:0000256" key="4">
    <source>
        <dbReference type="ARBA" id="ARBA00022692"/>
    </source>
</evidence>
<dbReference type="GO" id="GO:0046872">
    <property type="term" value="F:metal ion binding"/>
    <property type="evidence" value="ECO:0007669"/>
    <property type="project" value="UniProtKB-KW"/>
</dbReference>
<dbReference type="InterPro" id="IPR050415">
    <property type="entry name" value="MRET"/>
</dbReference>
<evidence type="ECO:0000313" key="17">
    <source>
        <dbReference type="Proteomes" id="UP000002484"/>
    </source>
</evidence>
<keyword evidence="6" id="KW-0479">Metal-binding</keyword>
<evidence type="ECO:0000256" key="11">
    <source>
        <dbReference type="ARBA" id="ARBA00023014"/>
    </source>
</evidence>
<dbReference type="PRINTS" id="PR00410">
    <property type="entry name" value="PHEHYDRXLASE"/>
</dbReference>
<dbReference type="InterPro" id="IPR001433">
    <property type="entry name" value="OxRdtase_FAD/NAD-bd"/>
</dbReference>
<dbReference type="SUPFAM" id="SSF52343">
    <property type="entry name" value="Ferredoxin reductase-like, C-terminal NADP-linked domain"/>
    <property type="match status" value="1"/>
</dbReference>
<dbReference type="GO" id="GO:0051537">
    <property type="term" value="F:2 iron, 2 sulfur cluster binding"/>
    <property type="evidence" value="ECO:0007669"/>
    <property type="project" value="UniProtKB-KW"/>
</dbReference>
<proteinExistence type="predicted"/>
<keyword evidence="7" id="KW-0274">FAD</keyword>
<dbReference type="HOGENOM" id="CLU_003827_19_1_11"/>
<evidence type="ECO:0000259" key="15">
    <source>
        <dbReference type="PROSITE" id="PS51384"/>
    </source>
</evidence>
<dbReference type="Gene3D" id="3.40.50.80">
    <property type="entry name" value="Nucleotide-binding domain of ferredoxin-NADP reductase (FNR) module"/>
    <property type="match status" value="1"/>
</dbReference>
<feature type="domain" description="FAD-binding FR-type" evidence="15">
    <location>
        <begin position="244"/>
        <end position="344"/>
    </location>
</feature>
<dbReference type="SFLD" id="SFLDS00052">
    <property type="entry name" value="Ferric_Reductase_Domain"/>
    <property type="match status" value="1"/>
</dbReference>
<dbReference type="PANTHER" id="PTHR47354">
    <property type="entry name" value="NADH OXIDOREDUCTASE HCR"/>
    <property type="match status" value="1"/>
</dbReference>
<dbReference type="InterPro" id="IPR039261">
    <property type="entry name" value="FNR_nucleotide-bd"/>
</dbReference>
<evidence type="ECO:0000256" key="9">
    <source>
        <dbReference type="ARBA" id="ARBA00023002"/>
    </source>
</evidence>
<dbReference type="GO" id="GO:0050660">
    <property type="term" value="F:flavin adenine dinucleotide binding"/>
    <property type="evidence" value="ECO:0007669"/>
    <property type="project" value="TreeGrafter"/>
</dbReference>
<evidence type="ECO:0000256" key="7">
    <source>
        <dbReference type="ARBA" id="ARBA00022827"/>
    </source>
</evidence>
<comment type="subcellular location">
    <subcellularLocation>
        <location evidence="2">Membrane</location>
        <topology evidence="2">Multi-pass membrane protein</topology>
    </subcellularLocation>
</comment>
<dbReference type="GO" id="GO:0016491">
    <property type="term" value="F:oxidoreductase activity"/>
    <property type="evidence" value="ECO:0007669"/>
    <property type="project" value="UniProtKB-KW"/>
</dbReference>
<keyword evidence="10" id="KW-0408">Iron</keyword>
<dbReference type="InterPro" id="IPR013130">
    <property type="entry name" value="Fe3_Rdtase_TM_dom"/>
</dbReference>
<dbReference type="Proteomes" id="UP000002484">
    <property type="component" value="Chromosome"/>
</dbReference>
<organism evidence="16 17">
    <name type="scientific">Pseudofrankia inefficax (strain DSM 45817 / CECT 9037 / DDB 130130 / EuI1c)</name>
    <name type="common">Frankia inefficax</name>
    <dbReference type="NCBI Taxonomy" id="298654"/>
    <lineage>
        <taxon>Bacteria</taxon>
        <taxon>Bacillati</taxon>
        <taxon>Actinomycetota</taxon>
        <taxon>Actinomycetes</taxon>
        <taxon>Frankiales</taxon>
        <taxon>Frankiaceae</taxon>
        <taxon>Pseudofrankia</taxon>
    </lineage>
</organism>
<evidence type="ECO:0000256" key="10">
    <source>
        <dbReference type="ARBA" id="ARBA00023004"/>
    </source>
</evidence>
<dbReference type="STRING" id="298654.FraEuI1c_4037"/>